<evidence type="ECO:0000313" key="5">
    <source>
        <dbReference type="EMBL" id="ETO29966.1"/>
    </source>
</evidence>
<reference evidence="5 6" key="1">
    <citation type="journal article" date="2013" name="Curr. Biol.">
        <title>The Genome of the Foraminiferan Reticulomyxa filosa.</title>
        <authorList>
            <person name="Glockner G."/>
            <person name="Hulsmann N."/>
            <person name="Schleicher M."/>
            <person name="Noegel A.A."/>
            <person name="Eichinger L."/>
            <person name="Gallinger C."/>
            <person name="Pawlowski J."/>
            <person name="Sierra R."/>
            <person name="Euteneuer U."/>
            <person name="Pillet L."/>
            <person name="Moustafa A."/>
            <person name="Platzer M."/>
            <person name="Groth M."/>
            <person name="Szafranski K."/>
            <person name="Schliwa M."/>
        </authorList>
    </citation>
    <scope>NUCLEOTIDE SEQUENCE [LARGE SCALE GENOMIC DNA]</scope>
</reference>
<keyword evidence="6" id="KW-1185">Reference proteome</keyword>
<keyword evidence="4" id="KW-1133">Transmembrane helix</keyword>
<dbReference type="PROSITE" id="PS00678">
    <property type="entry name" value="WD_REPEATS_1"/>
    <property type="match status" value="1"/>
</dbReference>
<dbReference type="PROSITE" id="PS50082">
    <property type="entry name" value="WD_REPEATS_2"/>
    <property type="match status" value="1"/>
</dbReference>
<gene>
    <name evidence="5" type="ORF">RFI_07159</name>
</gene>
<dbReference type="OrthoDB" id="7668193at2759"/>
<dbReference type="EMBL" id="ASPP01005748">
    <property type="protein sequence ID" value="ETO29966.1"/>
    <property type="molecule type" value="Genomic_DNA"/>
</dbReference>
<dbReference type="AlphaFoldDB" id="X6NVD7"/>
<dbReference type="PANTHER" id="PTHR19879">
    <property type="entry name" value="TRANSCRIPTION INITIATION FACTOR TFIID"/>
    <property type="match status" value="1"/>
</dbReference>
<dbReference type="Proteomes" id="UP000023152">
    <property type="component" value="Unassembled WGS sequence"/>
</dbReference>
<dbReference type="InterPro" id="IPR019775">
    <property type="entry name" value="WD40_repeat_CS"/>
</dbReference>
<organism evidence="5 6">
    <name type="scientific">Reticulomyxa filosa</name>
    <dbReference type="NCBI Taxonomy" id="46433"/>
    <lineage>
        <taxon>Eukaryota</taxon>
        <taxon>Sar</taxon>
        <taxon>Rhizaria</taxon>
        <taxon>Retaria</taxon>
        <taxon>Foraminifera</taxon>
        <taxon>Monothalamids</taxon>
        <taxon>Reticulomyxidae</taxon>
        <taxon>Reticulomyxa</taxon>
    </lineage>
</organism>
<feature type="transmembrane region" description="Helical" evidence="4">
    <location>
        <begin position="75"/>
        <end position="102"/>
    </location>
</feature>
<dbReference type="InterPro" id="IPR001680">
    <property type="entry name" value="WD40_rpt"/>
</dbReference>
<evidence type="ECO:0000313" key="6">
    <source>
        <dbReference type="Proteomes" id="UP000023152"/>
    </source>
</evidence>
<dbReference type="SUPFAM" id="SSF101908">
    <property type="entry name" value="Putative isomerase YbhE"/>
    <property type="match status" value="1"/>
</dbReference>
<keyword evidence="1 3" id="KW-0853">WD repeat</keyword>
<dbReference type="Pfam" id="PF00400">
    <property type="entry name" value="WD40"/>
    <property type="match status" value="5"/>
</dbReference>
<dbReference type="PANTHER" id="PTHR19879:SF9">
    <property type="entry name" value="TRANSCRIPTION INITIATION FACTOR TFIID SUBUNIT 5"/>
    <property type="match status" value="1"/>
</dbReference>
<evidence type="ECO:0000256" key="2">
    <source>
        <dbReference type="ARBA" id="ARBA00022737"/>
    </source>
</evidence>
<dbReference type="InterPro" id="IPR015943">
    <property type="entry name" value="WD40/YVTN_repeat-like_dom_sf"/>
</dbReference>
<name>X6NVD7_RETFI</name>
<keyword evidence="2" id="KW-0677">Repeat</keyword>
<evidence type="ECO:0000256" key="4">
    <source>
        <dbReference type="SAM" id="Phobius"/>
    </source>
</evidence>
<feature type="transmembrane region" description="Helical" evidence="4">
    <location>
        <begin position="214"/>
        <end position="232"/>
    </location>
</feature>
<accession>X6NVD7</accession>
<comment type="caution">
    <text evidence="5">The sequence shown here is derived from an EMBL/GenBank/DDBJ whole genome shotgun (WGS) entry which is preliminary data.</text>
</comment>
<dbReference type="SMART" id="SM00320">
    <property type="entry name" value="WD40"/>
    <property type="match status" value="6"/>
</dbReference>
<feature type="transmembrane region" description="Helical" evidence="4">
    <location>
        <begin position="6"/>
        <end position="22"/>
    </location>
</feature>
<keyword evidence="4" id="KW-0812">Transmembrane</keyword>
<proteinExistence type="predicted"/>
<evidence type="ECO:0000256" key="1">
    <source>
        <dbReference type="ARBA" id="ARBA00022574"/>
    </source>
</evidence>
<evidence type="ECO:0000256" key="3">
    <source>
        <dbReference type="PROSITE-ProRule" id="PRU00221"/>
    </source>
</evidence>
<dbReference type="Gene3D" id="2.130.10.10">
    <property type="entry name" value="YVTN repeat-like/Quinoprotein amine dehydrogenase"/>
    <property type="match status" value="2"/>
</dbReference>
<dbReference type="PROSITE" id="PS50294">
    <property type="entry name" value="WD_REPEATS_REGION"/>
    <property type="match status" value="1"/>
</dbReference>
<keyword evidence="4" id="KW-0472">Membrane</keyword>
<sequence length="432" mass="50261">MWEIGILVGTLFMPFYLVWIALKKTWSVFIGPNYENPQLLAYTVVECIFEVFPQLVLQAYLFFTQIYHAKPHTNLPYGIFFIAAVVAIIVLLKIPWILWWNWRIVYRLEFKRRHHGEIMSVKFHPFQDIVATGSWDQTVLITHIVGDMLKAKRVLDHRFNINCVAWSPNGEALAVGGQGVEIWNWRNGVVLDHCPKRYTRDTMRRKKRHRTNEVYIYMYVFIFALHVIMHVVDKKKCTYLSVVSYAQVQEVKYSPDGKTLIWCQGKYVYSWDIASRKENWKLKVMEGDRLGDVLCVDISPNGKYVAAGLYAGTIKLFNIQNKDILRVFRGHSAAVNCLRFDHEGKYIISGSSDYSVRVWDLVSGEQIKHCERHSSDVLCVAIDWSNRFVASGGRDQCIYLQYLEHPDEKPITIHNNIIATSLSEDKSYICYV</sequence>
<feature type="repeat" description="WD" evidence="3">
    <location>
        <begin position="328"/>
        <end position="369"/>
    </location>
</feature>
<feature type="transmembrane region" description="Helical" evidence="4">
    <location>
        <begin position="43"/>
        <end position="63"/>
    </location>
</feature>
<protein>
    <submittedName>
        <fullName evidence="5">WD-40 repeat protein</fullName>
    </submittedName>
</protein>